<accession>A0A3M7P8D0</accession>
<dbReference type="EMBL" id="REGN01012467">
    <property type="protein sequence ID" value="RMZ95308.1"/>
    <property type="molecule type" value="Genomic_DNA"/>
</dbReference>
<comment type="caution">
    <text evidence="1">The sequence shown here is derived from an EMBL/GenBank/DDBJ whole genome shotgun (WGS) entry which is preliminary data.</text>
</comment>
<evidence type="ECO:0000313" key="2">
    <source>
        <dbReference type="Proteomes" id="UP000276133"/>
    </source>
</evidence>
<name>A0A3M7P8D0_BRAPC</name>
<reference evidence="1 2" key="1">
    <citation type="journal article" date="2018" name="Sci. Rep.">
        <title>Genomic signatures of local adaptation to the degree of environmental predictability in rotifers.</title>
        <authorList>
            <person name="Franch-Gras L."/>
            <person name="Hahn C."/>
            <person name="Garcia-Roger E.M."/>
            <person name="Carmona M.J."/>
            <person name="Serra M."/>
            <person name="Gomez A."/>
        </authorList>
    </citation>
    <scope>NUCLEOTIDE SEQUENCE [LARGE SCALE GENOMIC DNA]</scope>
    <source>
        <strain evidence="1">HYR1</strain>
    </source>
</reference>
<protein>
    <submittedName>
        <fullName evidence="1">Uncharacterized protein</fullName>
    </submittedName>
</protein>
<dbReference type="AlphaFoldDB" id="A0A3M7P8D0"/>
<dbReference type="Proteomes" id="UP000276133">
    <property type="component" value="Unassembled WGS sequence"/>
</dbReference>
<keyword evidence="2" id="KW-1185">Reference proteome</keyword>
<organism evidence="1 2">
    <name type="scientific">Brachionus plicatilis</name>
    <name type="common">Marine rotifer</name>
    <name type="synonym">Brachionus muelleri</name>
    <dbReference type="NCBI Taxonomy" id="10195"/>
    <lineage>
        <taxon>Eukaryota</taxon>
        <taxon>Metazoa</taxon>
        <taxon>Spiralia</taxon>
        <taxon>Gnathifera</taxon>
        <taxon>Rotifera</taxon>
        <taxon>Eurotatoria</taxon>
        <taxon>Monogononta</taxon>
        <taxon>Pseudotrocha</taxon>
        <taxon>Ploima</taxon>
        <taxon>Brachionidae</taxon>
        <taxon>Brachionus</taxon>
    </lineage>
</organism>
<evidence type="ECO:0000313" key="1">
    <source>
        <dbReference type="EMBL" id="RMZ95308.1"/>
    </source>
</evidence>
<proteinExistence type="predicted"/>
<sequence>MEHHHLEYAVSVWNFHTICMGQKADILKLSCSKVTSQIETCTLRKKINKSNSIYDKIRDRNMKYTKNTLKHSRFKYSQSALV</sequence>
<gene>
    <name evidence="1" type="ORF">BpHYR1_021788</name>
</gene>